<keyword evidence="5 8" id="KW-0808">Transferase</keyword>
<evidence type="ECO:0000313" key="10">
    <source>
        <dbReference type="EMBL" id="GAM61623.1"/>
    </source>
</evidence>
<dbReference type="GO" id="GO:0008757">
    <property type="term" value="F:S-adenosylmethionine-dependent methyltransferase activity"/>
    <property type="evidence" value="ECO:0007669"/>
    <property type="project" value="InterPro"/>
</dbReference>
<dbReference type="GO" id="GO:0010340">
    <property type="term" value="F:carboxyl-O-methyltransferase activity"/>
    <property type="evidence" value="ECO:0007669"/>
    <property type="project" value="UniProtKB-UniRule"/>
</dbReference>
<dbReference type="GO" id="GO:0032259">
    <property type="term" value="P:methylation"/>
    <property type="evidence" value="ECO:0007669"/>
    <property type="project" value="UniProtKB-KW"/>
</dbReference>
<dbReference type="Proteomes" id="UP000031670">
    <property type="component" value="Unassembled WGS sequence"/>
</dbReference>
<evidence type="ECO:0000256" key="8">
    <source>
        <dbReference type="HAMAP-Rule" id="MF_00835"/>
    </source>
</evidence>
<comment type="catalytic activity">
    <reaction evidence="1 8">
        <text>malonyl-[ACP] + S-adenosyl-L-methionine = malonyl-[ACP] methyl ester + S-adenosyl-L-homocysteine</text>
        <dbReference type="Rhea" id="RHEA:17105"/>
        <dbReference type="Rhea" id="RHEA-COMP:9623"/>
        <dbReference type="Rhea" id="RHEA-COMP:9954"/>
        <dbReference type="ChEBI" id="CHEBI:57856"/>
        <dbReference type="ChEBI" id="CHEBI:59789"/>
        <dbReference type="ChEBI" id="CHEBI:78449"/>
        <dbReference type="ChEBI" id="CHEBI:78845"/>
        <dbReference type="EC" id="2.1.1.197"/>
    </reaction>
</comment>
<dbReference type="GO" id="GO:0009102">
    <property type="term" value="P:biotin biosynthetic process"/>
    <property type="evidence" value="ECO:0007669"/>
    <property type="project" value="UniProtKB-UniRule"/>
</dbReference>
<dbReference type="Pfam" id="PF08241">
    <property type="entry name" value="Methyltransf_11"/>
    <property type="match status" value="1"/>
</dbReference>
<gene>
    <name evidence="8" type="primary">bioC</name>
    <name evidence="10" type="ORF">JCM19232_5924</name>
</gene>
<evidence type="ECO:0000256" key="6">
    <source>
        <dbReference type="ARBA" id="ARBA00022691"/>
    </source>
</evidence>
<dbReference type="HAMAP" id="MF_00835">
    <property type="entry name" value="BioC"/>
    <property type="match status" value="1"/>
</dbReference>
<dbReference type="PANTHER" id="PTHR13090:SF1">
    <property type="entry name" value="ARGININE-HYDROXYLASE NDUFAF5, MITOCHONDRIAL"/>
    <property type="match status" value="1"/>
</dbReference>
<evidence type="ECO:0000256" key="4">
    <source>
        <dbReference type="ARBA" id="ARBA00022603"/>
    </source>
</evidence>
<dbReference type="EC" id="2.1.1.197" evidence="3 8"/>
<feature type="domain" description="Methyltransferase type 11" evidence="9">
    <location>
        <begin position="50"/>
        <end position="142"/>
    </location>
</feature>
<dbReference type="InterPro" id="IPR011814">
    <property type="entry name" value="BioC"/>
</dbReference>
<organism evidence="10 11">
    <name type="scientific">Vibrio ishigakensis</name>
    <dbReference type="NCBI Taxonomy" id="1481914"/>
    <lineage>
        <taxon>Bacteria</taxon>
        <taxon>Pseudomonadati</taxon>
        <taxon>Pseudomonadota</taxon>
        <taxon>Gammaproteobacteria</taxon>
        <taxon>Vibrionales</taxon>
        <taxon>Vibrionaceae</taxon>
        <taxon>Vibrio</taxon>
    </lineage>
</organism>
<comment type="caution">
    <text evidence="10">The sequence shown here is derived from an EMBL/GenBank/DDBJ whole genome shotgun (WGS) entry which is preliminary data.</text>
</comment>
<sequence length="259" mass="29003">MTVLAQNKIEIAEAFGRAAMNYDRHAEFQRDVVERLLDSLPDNLSGIKALDVGSGTGYFAEKLLQRGAEVTCLDISSAMLSQAEQRLGASAQYCLADAESIPFDDNDFDLVVSSLAVQWCDDLKKPLFEMQRVCATGGRVLFSTLADGSLFELKQAWRCIDDYQHVNTFLSEKQIKFALAQSSTSHYRIDFPKITLWYTSALQLMRDLKGIGATRVSGRSAGLTKPSILSRVDRHYRELFQQNQQLPATYRVCLGIIDK</sequence>
<evidence type="ECO:0000313" key="11">
    <source>
        <dbReference type="Proteomes" id="UP000031670"/>
    </source>
</evidence>
<proteinExistence type="inferred from homology"/>
<evidence type="ECO:0000256" key="5">
    <source>
        <dbReference type="ARBA" id="ARBA00022679"/>
    </source>
</evidence>
<comment type="similarity">
    <text evidence="8">Belongs to the methyltransferase superfamily.</text>
</comment>
<evidence type="ECO:0000256" key="7">
    <source>
        <dbReference type="ARBA" id="ARBA00022756"/>
    </source>
</evidence>
<keyword evidence="7 8" id="KW-0093">Biotin biosynthesis</keyword>
<evidence type="ECO:0000259" key="9">
    <source>
        <dbReference type="Pfam" id="PF08241"/>
    </source>
</evidence>
<dbReference type="InterPro" id="IPR029063">
    <property type="entry name" value="SAM-dependent_MTases_sf"/>
</dbReference>
<dbReference type="InterPro" id="IPR050602">
    <property type="entry name" value="Malonyl-ACP_OMT"/>
</dbReference>
<comment type="pathway">
    <text evidence="2 8">Cofactor biosynthesis; biotin biosynthesis.</text>
</comment>
<dbReference type="AlphaFoldDB" id="A0A0B8PER8"/>
<name>A0A0B8PER8_9VIBR</name>
<dbReference type="CDD" id="cd02440">
    <property type="entry name" value="AdoMet_MTases"/>
    <property type="match status" value="1"/>
</dbReference>
<reference evidence="10 11" key="1">
    <citation type="submission" date="2015-01" db="EMBL/GenBank/DDBJ databases">
        <title>Vibrio sp. C5 JCM 19232 whole genome shotgun sequence.</title>
        <authorList>
            <person name="Sawabe T."/>
            <person name="Meirelles P."/>
            <person name="Feng G."/>
            <person name="Sayaka M."/>
            <person name="Hattori M."/>
            <person name="Ohkuma M."/>
        </authorList>
    </citation>
    <scope>NUCLEOTIDE SEQUENCE [LARGE SCALE GENOMIC DNA]</scope>
    <source>
        <strain evidence="10 11">JCM19232</strain>
    </source>
</reference>
<evidence type="ECO:0000256" key="1">
    <source>
        <dbReference type="ARBA" id="ARBA00000852"/>
    </source>
</evidence>
<dbReference type="NCBIfam" id="TIGR02072">
    <property type="entry name" value="BioC"/>
    <property type="match status" value="1"/>
</dbReference>
<keyword evidence="4 8" id="KW-0489">Methyltransferase</keyword>
<evidence type="ECO:0000256" key="2">
    <source>
        <dbReference type="ARBA" id="ARBA00004746"/>
    </source>
</evidence>
<keyword evidence="6 8" id="KW-0949">S-adenosyl-L-methionine</keyword>
<dbReference type="GO" id="GO:0102130">
    <property type="term" value="F:malonyl-CoA methyltransferase activity"/>
    <property type="evidence" value="ECO:0007669"/>
    <property type="project" value="UniProtKB-EC"/>
</dbReference>
<dbReference type="UniPathway" id="UPA00078"/>
<dbReference type="SUPFAM" id="SSF53335">
    <property type="entry name" value="S-adenosyl-L-methionine-dependent methyltransferases"/>
    <property type="match status" value="1"/>
</dbReference>
<dbReference type="InterPro" id="IPR013216">
    <property type="entry name" value="Methyltransf_11"/>
</dbReference>
<dbReference type="PANTHER" id="PTHR13090">
    <property type="entry name" value="ARGININE-HYDROXYLASE NDUFAF5, MITOCHONDRIAL"/>
    <property type="match status" value="1"/>
</dbReference>
<protein>
    <recommendedName>
        <fullName evidence="3 8">Malonyl-[acyl-carrier protein] O-methyltransferase</fullName>
        <shortName evidence="8">Malonyl-ACP O-methyltransferase</shortName>
        <ecNumber evidence="3 8">2.1.1.197</ecNumber>
    </recommendedName>
    <alternativeName>
        <fullName evidence="8">Biotin synthesis protein BioC</fullName>
    </alternativeName>
</protein>
<dbReference type="EMBL" id="BBSA01000003">
    <property type="protein sequence ID" value="GAM61623.1"/>
    <property type="molecule type" value="Genomic_DNA"/>
</dbReference>
<dbReference type="Gene3D" id="3.40.50.150">
    <property type="entry name" value="Vaccinia Virus protein VP39"/>
    <property type="match status" value="1"/>
</dbReference>
<comment type="function">
    <text evidence="8">Converts the free carboxyl group of a malonyl-thioester to its methyl ester by transfer of a methyl group from S-adenosyl-L-methionine (SAM). It allows to synthesize pimeloyl-ACP via the fatty acid synthetic pathway.</text>
</comment>
<evidence type="ECO:0000256" key="3">
    <source>
        <dbReference type="ARBA" id="ARBA00012327"/>
    </source>
</evidence>
<accession>A0A0B8PER8</accession>
<reference evidence="10 11" key="2">
    <citation type="submission" date="2015-01" db="EMBL/GenBank/DDBJ databases">
        <authorList>
            <consortium name="NBRP consortium"/>
            <person name="Sawabe T."/>
            <person name="Meirelles P."/>
            <person name="Feng G."/>
            <person name="Sayaka M."/>
            <person name="Hattori M."/>
            <person name="Ohkuma M."/>
        </authorList>
    </citation>
    <scope>NUCLEOTIDE SEQUENCE [LARGE SCALE GENOMIC DNA]</scope>
    <source>
        <strain evidence="10 11">JCM19232</strain>
    </source>
</reference>